<gene>
    <name evidence="1" type="ORF">SAMN04488085_10962</name>
</gene>
<evidence type="ECO:0000313" key="2">
    <source>
        <dbReference type="Proteomes" id="UP000199152"/>
    </source>
</evidence>
<dbReference type="Gene3D" id="3.90.1700.10">
    <property type="entry name" value="v583 domain like"/>
    <property type="match status" value="1"/>
</dbReference>
<evidence type="ECO:0008006" key="3">
    <source>
        <dbReference type="Google" id="ProtNLM"/>
    </source>
</evidence>
<accession>A0A1I4GKV1</accession>
<dbReference type="Proteomes" id="UP000199152">
    <property type="component" value="Unassembled WGS sequence"/>
</dbReference>
<dbReference type="InParanoid" id="A0A1I4GKV1"/>
<dbReference type="Gene3D" id="3.90.1710.10">
    <property type="entry name" value="Enterococcus faecalis V583 domain"/>
    <property type="match status" value="1"/>
</dbReference>
<dbReference type="STRING" id="504800.SAMN04488085_10962"/>
<dbReference type="AlphaFoldDB" id="A0A1I4GKV1"/>
<sequence>MHDPDARIEAANREAVQRLFDGQPRLVDVRPAIDVLPGMTKDTVLTSGPPLPWSEYTGGQRRAIAGGAVYEGLAPDLAAAEKALANGDIRVAGCHDFATVGSLAGVTTASMPVLVVEDEHSGHRGHCTLFEGETKARLNYGLYDADVQQNLEFLADVIGPTLGEAVRSVEGGIPLRPLIERALRQGDELHSRNTAASLLFLRELVPALLDLASPHARALTDYMTSGDYFFLRLSMAASKSMADRAYDVPGSSVVTAMAFSCREFGIRVSGLGSRWFRGPLPAPETHQLFPGFTADDIEVMGGESPITEVNGLGGLAQAAAFPLQAYQGGTPQRMVERNLEMYEITVAEHPTFRIPFLEYRGTPAGIDARRVAATGITPVMDVGIAGRAGGQIGAGCFRAPLQPFLDAAAALAAQPAGDALPA</sequence>
<dbReference type="EMBL" id="FOSW01000009">
    <property type="protein sequence ID" value="SFL30625.1"/>
    <property type="molecule type" value="Genomic_DNA"/>
</dbReference>
<dbReference type="Pfam" id="PF06545">
    <property type="entry name" value="AllG"/>
    <property type="match status" value="1"/>
</dbReference>
<organism evidence="1 2">
    <name type="scientific">Geodermatophilus ruber</name>
    <dbReference type="NCBI Taxonomy" id="504800"/>
    <lineage>
        <taxon>Bacteria</taxon>
        <taxon>Bacillati</taxon>
        <taxon>Actinomycetota</taxon>
        <taxon>Actinomycetes</taxon>
        <taxon>Geodermatophilales</taxon>
        <taxon>Geodermatophilaceae</taxon>
        <taxon>Geodermatophilus</taxon>
    </lineage>
</organism>
<name>A0A1I4GKV1_9ACTN</name>
<protein>
    <recommendedName>
        <fullName evidence="3">YahG/YlbE-like protein</fullName>
    </recommendedName>
</protein>
<evidence type="ECO:0000313" key="1">
    <source>
        <dbReference type="EMBL" id="SFL30625.1"/>
    </source>
</evidence>
<proteinExistence type="predicted"/>
<dbReference type="InterPro" id="IPR024033">
    <property type="entry name" value="OXTCase_su_AllG_h-dom"/>
</dbReference>
<dbReference type="Gene3D" id="1.10.10.660">
    <property type="entry name" value="conserved protein of unknown function from Enterococcus faecalis V583"/>
    <property type="match status" value="1"/>
</dbReference>
<dbReference type="InterPro" id="IPR009499">
    <property type="entry name" value="AllG-like"/>
</dbReference>
<reference evidence="1 2" key="1">
    <citation type="submission" date="2016-10" db="EMBL/GenBank/DDBJ databases">
        <authorList>
            <person name="de Groot N.N."/>
        </authorList>
    </citation>
    <scope>NUCLEOTIDE SEQUENCE [LARGE SCALE GENOMIC DNA]</scope>
    <source>
        <strain evidence="1 2">DSM 45317</strain>
    </source>
</reference>
<keyword evidence="2" id="KW-1185">Reference proteome</keyword>